<protein>
    <submittedName>
        <fullName evidence="6">(salmon louse) hypothetical protein</fullName>
    </submittedName>
</protein>
<dbReference type="EMBL" id="HG994583">
    <property type="protein sequence ID" value="CAF2920063.1"/>
    <property type="molecule type" value="Genomic_DNA"/>
</dbReference>
<dbReference type="Proteomes" id="UP000675881">
    <property type="component" value="Chromosome 4"/>
</dbReference>
<dbReference type="GO" id="GO:0008270">
    <property type="term" value="F:zinc ion binding"/>
    <property type="evidence" value="ECO:0007669"/>
    <property type="project" value="UniProtKB-KW"/>
</dbReference>
<dbReference type="GO" id="GO:0003677">
    <property type="term" value="F:DNA binding"/>
    <property type="evidence" value="ECO:0007669"/>
    <property type="project" value="UniProtKB-KW"/>
</dbReference>
<evidence type="ECO:0000256" key="1">
    <source>
        <dbReference type="ARBA" id="ARBA00022723"/>
    </source>
</evidence>
<keyword evidence="4" id="KW-0238">DNA-binding</keyword>
<organism evidence="6 7">
    <name type="scientific">Lepeophtheirus salmonis</name>
    <name type="common">Salmon louse</name>
    <name type="synonym">Caligus salmonis</name>
    <dbReference type="NCBI Taxonomy" id="72036"/>
    <lineage>
        <taxon>Eukaryota</taxon>
        <taxon>Metazoa</taxon>
        <taxon>Ecdysozoa</taxon>
        <taxon>Arthropoda</taxon>
        <taxon>Crustacea</taxon>
        <taxon>Multicrustacea</taxon>
        <taxon>Hexanauplia</taxon>
        <taxon>Copepoda</taxon>
        <taxon>Siphonostomatoida</taxon>
        <taxon>Caligidae</taxon>
        <taxon>Lepeophtheirus</taxon>
    </lineage>
</organism>
<reference evidence="6" key="1">
    <citation type="submission" date="2021-02" db="EMBL/GenBank/DDBJ databases">
        <authorList>
            <person name="Bekaert M."/>
        </authorList>
    </citation>
    <scope>NUCLEOTIDE SEQUENCE</scope>
    <source>
        <strain evidence="6">IoA-00</strain>
    </source>
</reference>
<evidence type="ECO:0000256" key="2">
    <source>
        <dbReference type="ARBA" id="ARBA00022771"/>
    </source>
</evidence>
<proteinExistence type="predicted"/>
<accession>A0A7R8H7G0</accession>
<feature type="domain" description="THAP-type" evidence="5">
    <location>
        <begin position="30"/>
        <end position="73"/>
    </location>
</feature>
<evidence type="ECO:0000256" key="3">
    <source>
        <dbReference type="ARBA" id="ARBA00022833"/>
    </source>
</evidence>
<keyword evidence="1" id="KW-0479">Metal-binding</keyword>
<keyword evidence="7" id="KW-1185">Reference proteome</keyword>
<sequence>MKSIQRLTNKFTVSDPSSDWCSTYKLSKTSFTADLHQKWIHAVRRKDFSPFHISVLCSEHFLPKEFLDGQESRPLKKGEKVDFLNLVKKNLMRTWIIFKLLLLKIRLILWNPSILTIHILFHLIF</sequence>
<dbReference type="Pfam" id="PF05485">
    <property type="entry name" value="THAP"/>
    <property type="match status" value="1"/>
</dbReference>
<keyword evidence="2" id="KW-0863">Zinc-finger</keyword>
<dbReference type="InterPro" id="IPR006612">
    <property type="entry name" value="THAP_Znf"/>
</dbReference>
<evidence type="ECO:0000313" key="7">
    <source>
        <dbReference type="Proteomes" id="UP000675881"/>
    </source>
</evidence>
<evidence type="ECO:0000259" key="5">
    <source>
        <dbReference type="Pfam" id="PF05485"/>
    </source>
</evidence>
<dbReference type="AlphaFoldDB" id="A0A7R8H7G0"/>
<dbReference type="SUPFAM" id="SSF57716">
    <property type="entry name" value="Glucocorticoid receptor-like (DNA-binding domain)"/>
    <property type="match status" value="1"/>
</dbReference>
<evidence type="ECO:0000256" key="4">
    <source>
        <dbReference type="ARBA" id="ARBA00023125"/>
    </source>
</evidence>
<keyword evidence="3" id="KW-0862">Zinc</keyword>
<gene>
    <name evidence="6" type="ORF">LSAA_9206</name>
</gene>
<name>A0A7R8H7G0_LEPSM</name>
<evidence type="ECO:0000313" key="6">
    <source>
        <dbReference type="EMBL" id="CAF2920063.1"/>
    </source>
</evidence>